<dbReference type="SMART" id="SM00849">
    <property type="entry name" value="Lactamase_B"/>
    <property type="match status" value="1"/>
</dbReference>
<dbReference type="EMBL" id="JAPDFR010000009">
    <property type="protein sequence ID" value="KAK0383452.1"/>
    <property type="molecule type" value="Genomic_DNA"/>
</dbReference>
<evidence type="ECO:0000313" key="2">
    <source>
        <dbReference type="EMBL" id="KAK0383452.1"/>
    </source>
</evidence>
<evidence type="ECO:0000313" key="3">
    <source>
        <dbReference type="Proteomes" id="UP001175261"/>
    </source>
</evidence>
<gene>
    <name evidence="2" type="ORF">NLU13_9363</name>
</gene>
<accession>A0AA39G9Z1</accession>
<reference evidence="2" key="1">
    <citation type="submission" date="2022-10" db="EMBL/GenBank/DDBJ databases">
        <title>Determination and structural analysis of whole genome sequence of Sarocladium strictum F4-1.</title>
        <authorList>
            <person name="Hu L."/>
            <person name="Jiang Y."/>
        </authorList>
    </citation>
    <scope>NUCLEOTIDE SEQUENCE</scope>
    <source>
        <strain evidence="2">F4-1</strain>
    </source>
</reference>
<keyword evidence="3" id="KW-1185">Reference proteome</keyword>
<dbReference type="InterPro" id="IPR036866">
    <property type="entry name" value="RibonucZ/Hydroxyglut_hydro"/>
</dbReference>
<dbReference type="PANTHER" id="PTHR36839">
    <property type="entry name" value="METALLO-BETA-LACTAMASE FAMILY PROTEIN (AFU_ORTHOLOGUE AFUA_5G12770)"/>
    <property type="match status" value="1"/>
</dbReference>
<feature type="domain" description="Metallo-beta-lactamase" evidence="1">
    <location>
        <begin position="75"/>
        <end position="236"/>
    </location>
</feature>
<dbReference type="PANTHER" id="PTHR36839:SF1">
    <property type="entry name" value="METALLO-BETA-LACTAMASE FAMILY PROTEIN (AFU_ORTHOLOGUE AFUA_5G12770)"/>
    <property type="match status" value="1"/>
</dbReference>
<dbReference type="SUPFAM" id="SSF56281">
    <property type="entry name" value="Metallo-hydrolase/oxidoreductase"/>
    <property type="match status" value="1"/>
</dbReference>
<dbReference type="AlphaFoldDB" id="A0AA39G9Z1"/>
<sequence length="288" mass="32901">MDLLICNTCGVQYDTRARESCKVCDDPRQYVPLEGQSWTTLRELQKSNKYTNVFKHDKSHSGVIGIYTEPQVAIGQRAFLLCSDAGNILWDCITYIDDETVRRIEELGGLEAIVISHPHYFSTSLHWAKAFNCKVYISAEDEEWMMRRGDAHEFFTEDTLDLLHGTFKVVKVGGHFPGSSVLHWKSEKKLFIADSIMAVPSGIYHVDRPPNTASFTFMWSYPNMIPLPPDEVHKIWKAVAGLDFEDTHGAFRGRDTRGNSKKRMLESAQLIVRSMGYLEHEIHKEEVA</sequence>
<evidence type="ECO:0000259" key="1">
    <source>
        <dbReference type="SMART" id="SM00849"/>
    </source>
</evidence>
<proteinExistence type="predicted"/>
<comment type="caution">
    <text evidence="2">The sequence shown here is derived from an EMBL/GenBank/DDBJ whole genome shotgun (WGS) entry which is preliminary data.</text>
</comment>
<dbReference type="Proteomes" id="UP001175261">
    <property type="component" value="Unassembled WGS sequence"/>
</dbReference>
<dbReference type="InterPro" id="IPR001279">
    <property type="entry name" value="Metallo-B-lactamas"/>
</dbReference>
<protein>
    <recommendedName>
        <fullName evidence="1">Metallo-beta-lactamase domain-containing protein</fullName>
    </recommendedName>
</protein>
<dbReference type="Pfam" id="PF00753">
    <property type="entry name" value="Lactamase_B"/>
    <property type="match status" value="1"/>
</dbReference>
<name>A0AA39G9Z1_SARSR</name>
<organism evidence="2 3">
    <name type="scientific">Sarocladium strictum</name>
    <name type="common">Black bundle disease fungus</name>
    <name type="synonym">Acremonium strictum</name>
    <dbReference type="NCBI Taxonomy" id="5046"/>
    <lineage>
        <taxon>Eukaryota</taxon>
        <taxon>Fungi</taxon>
        <taxon>Dikarya</taxon>
        <taxon>Ascomycota</taxon>
        <taxon>Pezizomycotina</taxon>
        <taxon>Sordariomycetes</taxon>
        <taxon>Hypocreomycetidae</taxon>
        <taxon>Hypocreales</taxon>
        <taxon>Sarocladiaceae</taxon>
        <taxon>Sarocladium</taxon>
    </lineage>
</organism>
<dbReference type="Gene3D" id="3.60.15.10">
    <property type="entry name" value="Ribonuclease Z/Hydroxyacylglutathione hydrolase-like"/>
    <property type="match status" value="1"/>
</dbReference>